<dbReference type="InterPro" id="IPR025857">
    <property type="entry name" value="MacB_PCD"/>
</dbReference>
<proteinExistence type="inferred from homology"/>
<dbReference type="PANTHER" id="PTHR30572">
    <property type="entry name" value="MEMBRANE COMPONENT OF TRANSPORTER-RELATED"/>
    <property type="match status" value="1"/>
</dbReference>
<evidence type="ECO:0000313" key="11">
    <source>
        <dbReference type="Proteomes" id="UP000287247"/>
    </source>
</evidence>
<accession>A0A401IKX9</accession>
<evidence type="ECO:0000256" key="1">
    <source>
        <dbReference type="ARBA" id="ARBA00004651"/>
    </source>
</evidence>
<evidence type="ECO:0000256" key="6">
    <source>
        <dbReference type="ARBA" id="ARBA00038076"/>
    </source>
</evidence>
<dbReference type="InterPro" id="IPR003838">
    <property type="entry name" value="ABC3_permease_C"/>
</dbReference>
<evidence type="ECO:0000259" key="8">
    <source>
        <dbReference type="Pfam" id="PF02687"/>
    </source>
</evidence>
<keyword evidence="5 7" id="KW-0472">Membrane</keyword>
<feature type="transmembrane region" description="Helical" evidence="7">
    <location>
        <begin position="365"/>
        <end position="388"/>
    </location>
</feature>
<keyword evidence="11" id="KW-1185">Reference proteome</keyword>
<evidence type="ECO:0000256" key="3">
    <source>
        <dbReference type="ARBA" id="ARBA00022692"/>
    </source>
</evidence>
<evidence type="ECO:0000313" key="10">
    <source>
        <dbReference type="EMBL" id="GBF81913.1"/>
    </source>
</evidence>
<comment type="subcellular location">
    <subcellularLocation>
        <location evidence="1">Cell membrane</location>
        <topology evidence="1">Multi-pass membrane protein</topology>
    </subcellularLocation>
</comment>
<evidence type="ECO:0000256" key="4">
    <source>
        <dbReference type="ARBA" id="ARBA00022989"/>
    </source>
</evidence>
<comment type="caution">
    <text evidence="10">The sequence shown here is derived from an EMBL/GenBank/DDBJ whole genome shotgun (WGS) entry which is preliminary data.</text>
</comment>
<feature type="domain" description="MacB-like periplasmic core" evidence="9">
    <location>
        <begin position="21"/>
        <end position="246"/>
    </location>
</feature>
<organism evidence="10 11">
    <name type="scientific">Aphanothece sacrum FPU1</name>
    <dbReference type="NCBI Taxonomy" id="1920663"/>
    <lineage>
        <taxon>Bacteria</taxon>
        <taxon>Bacillati</taxon>
        <taxon>Cyanobacteriota</taxon>
        <taxon>Cyanophyceae</taxon>
        <taxon>Oscillatoriophycideae</taxon>
        <taxon>Chroococcales</taxon>
        <taxon>Aphanothecaceae</taxon>
        <taxon>Aphanothece</taxon>
    </lineage>
</organism>
<reference evidence="11" key="1">
    <citation type="submission" date="2017-05" db="EMBL/GenBank/DDBJ databases">
        <title>Physiological properties and genetic analysis related to exopolysaccharide production of fresh-water unicellular cyanobacterium Aphanothece sacrum, Suizenji Nori, that has been cultured as a food source in Japan.</title>
        <authorList>
            <person name="Kanesaki Y."/>
            <person name="Yoshikawa S."/>
            <person name="Ohki K."/>
        </authorList>
    </citation>
    <scope>NUCLEOTIDE SEQUENCE [LARGE SCALE GENOMIC DNA]</scope>
    <source>
        <strain evidence="11">FPU1</strain>
    </source>
</reference>
<sequence length="405" mass="43112">MNLLESVKMAAAMLAANKLRTSLTMLGIIIGNASVIATIGIGQGAQKLATDQLEALGPNVIFIVPGSRKARNSTFNLPRTLVWEDAEAIVSQVPGIKAIAPEINQRQLVSYFSQNTNALLIGTTPDYRSVRDFSVAKGRFFNEIDLQRNKRVAVLGAEIADRLFNNRNPIGEKIRAKNITFEIIGIMEPKGSFMGSNLDETVLIPLTTMANQIVGKTSPYGLELSWINAEAKNTDSIRASKFQIENLLRLRHNITDEDDFRVETSKQMLDIVGNIAGGLTVMLAVLAGISLIVGGIGVMNIMLVSVSERTQEIGLRKALGATQGDILIQFLVEAVIISVSGGIMGILTGVGIISLVGILSPLSPGISASAIILSLGISGGIGLFFGVVPAQRAAKLDPIVALRSA</sequence>
<keyword evidence="4 7" id="KW-1133">Transmembrane helix</keyword>
<feature type="transmembrane region" description="Helical" evidence="7">
    <location>
        <begin position="21"/>
        <end position="42"/>
    </location>
</feature>
<evidence type="ECO:0000256" key="5">
    <source>
        <dbReference type="ARBA" id="ARBA00023136"/>
    </source>
</evidence>
<evidence type="ECO:0000256" key="7">
    <source>
        <dbReference type="SAM" id="Phobius"/>
    </source>
</evidence>
<protein>
    <recommendedName>
        <fullName evidence="12">ABC transporter permease</fullName>
    </recommendedName>
</protein>
<dbReference type="InterPro" id="IPR050250">
    <property type="entry name" value="Macrolide_Exporter_MacB"/>
</dbReference>
<feature type="domain" description="ABC3 transporter permease C-terminal" evidence="8">
    <location>
        <begin position="285"/>
        <end position="398"/>
    </location>
</feature>
<dbReference type="EMBL" id="BDQK01000014">
    <property type="protein sequence ID" value="GBF81913.1"/>
    <property type="molecule type" value="Genomic_DNA"/>
</dbReference>
<dbReference type="Proteomes" id="UP000287247">
    <property type="component" value="Unassembled WGS sequence"/>
</dbReference>
<feature type="transmembrane region" description="Helical" evidence="7">
    <location>
        <begin position="326"/>
        <end position="359"/>
    </location>
</feature>
<keyword evidence="3 7" id="KW-0812">Transmembrane</keyword>
<dbReference type="RefSeq" id="WP_124971364.1">
    <property type="nucleotide sequence ID" value="NZ_BDQK01000014.1"/>
</dbReference>
<evidence type="ECO:0008006" key="12">
    <source>
        <dbReference type="Google" id="ProtNLM"/>
    </source>
</evidence>
<name>A0A401IKX9_APHSA</name>
<dbReference type="Pfam" id="PF12704">
    <property type="entry name" value="MacB_PCD"/>
    <property type="match status" value="1"/>
</dbReference>
<dbReference type="PANTHER" id="PTHR30572:SF4">
    <property type="entry name" value="ABC TRANSPORTER PERMEASE YTRF"/>
    <property type="match status" value="1"/>
</dbReference>
<gene>
    <name evidence="10" type="ORF">AsFPU1_3335</name>
</gene>
<dbReference type="AlphaFoldDB" id="A0A401IKX9"/>
<feature type="transmembrane region" description="Helical" evidence="7">
    <location>
        <begin position="275"/>
        <end position="305"/>
    </location>
</feature>
<evidence type="ECO:0000256" key="2">
    <source>
        <dbReference type="ARBA" id="ARBA00022475"/>
    </source>
</evidence>
<dbReference type="OrthoDB" id="9770099at2"/>
<keyword evidence="2" id="KW-1003">Cell membrane</keyword>
<dbReference type="Pfam" id="PF02687">
    <property type="entry name" value="FtsX"/>
    <property type="match status" value="1"/>
</dbReference>
<dbReference type="GO" id="GO:0005886">
    <property type="term" value="C:plasma membrane"/>
    <property type="evidence" value="ECO:0007669"/>
    <property type="project" value="UniProtKB-SubCell"/>
</dbReference>
<evidence type="ECO:0000259" key="9">
    <source>
        <dbReference type="Pfam" id="PF12704"/>
    </source>
</evidence>
<comment type="similarity">
    <text evidence="6">Belongs to the ABC-4 integral membrane protein family.</text>
</comment>
<dbReference type="GO" id="GO:0022857">
    <property type="term" value="F:transmembrane transporter activity"/>
    <property type="evidence" value="ECO:0007669"/>
    <property type="project" value="TreeGrafter"/>
</dbReference>